<proteinExistence type="predicted"/>
<comment type="caution">
    <text evidence="1">The sequence shown here is derived from an EMBL/GenBank/DDBJ whole genome shotgun (WGS) entry which is preliminary data.</text>
</comment>
<protein>
    <submittedName>
        <fullName evidence="1">623_t:CDS:1</fullName>
    </submittedName>
</protein>
<dbReference type="EMBL" id="CAJVPT010006113">
    <property type="protein sequence ID" value="CAG8527617.1"/>
    <property type="molecule type" value="Genomic_DNA"/>
</dbReference>
<organism evidence="1 2">
    <name type="scientific">Acaulospora colombiana</name>
    <dbReference type="NCBI Taxonomy" id="27376"/>
    <lineage>
        <taxon>Eukaryota</taxon>
        <taxon>Fungi</taxon>
        <taxon>Fungi incertae sedis</taxon>
        <taxon>Mucoromycota</taxon>
        <taxon>Glomeromycotina</taxon>
        <taxon>Glomeromycetes</taxon>
        <taxon>Diversisporales</taxon>
        <taxon>Acaulosporaceae</taxon>
        <taxon>Acaulospora</taxon>
    </lineage>
</organism>
<name>A0ACA9LJQ7_9GLOM</name>
<keyword evidence="2" id="KW-1185">Reference proteome</keyword>
<reference evidence="1" key="1">
    <citation type="submission" date="2021-06" db="EMBL/GenBank/DDBJ databases">
        <authorList>
            <person name="Kallberg Y."/>
            <person name="Tangrot J."/>
            <person name="Rosling A."/>
        </authorList>
    </citation>
    <scope>NUCLEOTIDE SEQUENCE</scope>
    <source>
        <strain evidence="1">CL356</strain>
    </source>
</reference>
<sequence>MRTPFTIQISASNATPVTPIRAEIYIDDISDGTYCDLVNSAPKVKEGFWNEDLDELHYFNFEFGGIEYNNFLDFDFYIVQSSSCLASELSARQEKEGLRIPSQTEAYNAPFRPGFGAVSAYFFKSKQVYKENVACNPESTSIDSREYNLNDGLVYQIKKNQKMDCEVIRDNLHLEVVDEHQPLAVLHVHYRPLQWLTSRGLIRVDKSQEEAFYKSKFRAMKYVDLNSNGEEFDANKNKKENKTGDQIKSKGIINKVKYRTNDFFNVNLGKNTLENYKFSFPWASPEMSQAEIVNQNDDLQIISQHDFLDTLKRKQGFDSSASSLLQGIEDLQPGLENNRKRKRISYNEFVELLDSEDE</sequence>
<evidence type="ECO:0000313" key="2">
    <source>
        <dbReference type="Proteomes" id="UP000789525"/>
    </source>
</evidence>
<gene>
    <name evidence="1" type="ORF">ACOLOM_LOCUS3935</name>
</gene>
<evidence type="ECO:0000313" key="1">
    <source>
        <dbReference type="EMBL" id="CAG8527617.1"/>
    </source>
</evidence>
<dbReference type="Proteomes" id="UP000789525">
    <property type="component" value="Unassembled WGS sequence"/>
</dbReference>
<accession>A0ACA9LJQ7</accession>